<accession>A0A518C2Y2</accession>
<dbReference type="GO" id="GO:0047753">
    <property type="term" value="F:choline-sulfatase activity"/>
    <property type="evidence" value="ECO:0007669"/>
    <property type="project" value="UniProtKB-EC"/>
</dbReference>
<name>A0A518C2Y2_9BACT</name>
<proteinExistence type="inferred from homology"/>
<evidence type="ECO:0000259" key="3">
    <source>
        <dbReference type="Pfam" id="PF00884"/>
    </source>
</evidence>
<dbReference type="InterPro" id="IPR017850">
    <property type="entry name" value="Alkaline_phosphatase_core_sf"/>
</dbReference>
<dbReference type="PANTHER" id="PTHR42693">
    <property type="entry name" value="ARYLSULFATASE FAMILY MEMBER"/>
    <property type="match status" value="1"/>
</dbReference>
<evidence type="ECO:0000256" key="2">
    <source>
        <dbReference type="SAM" id="SignalP"/>
    </source>
</evidence>
<dbReference type="SUPFAM" id="SSF53649">
    <property type="entry name" value="Alkaline phosphatase-like"/>
    <property type="match status" value="1"/>
</dbReference>
<reference evidence="5" key="1">
    <citation type="submission" date="2019-02" db="EMBL/GenBank/DDBJ databases">
        <title>Deep-cultivation of Planctomycetes and their phenomic and genomic characterization uncovers novel biology.</title>
        <authorList>
            <person name="Wiegand S."/>
            <person name="Jogler M."/>
            <person name="Boedeker C."/>
            <person name="Pinto D."/>
            <person name="Vollmers J."/>
            <person name="Rivas-Marin E."/>
            <person name="Kohn T."/>
            <person name="Peeters S.H."/>
            <person name="Heuer A."/>
            <person name="Rast P."/>
            <person name="Oberbeckmann S."/>
            <person name="Bunk B."/>
            <person name="Jeske O."/>
            <person name="Meyerdierks A."/>
            <person name="Storesund J.E."/>
            <person name="Kallscheuer N."/>
            <person name="Luecker S."/>
            <person name="Lage O.M."/>
            <person name="Pohl T."/>
            <person name="Merkel B.J."/>
            <person name="Hornburger P."/>
            <person name="Mueller R.-W."/>
            <person name="Bruemmer F."/>
            <person name="Labrenz M."/>
            <person name="Spormann A.M."/>
            <person name="Op den Camp H."/>
            <person name="Overmann J."/>
            <person name="Amann R."/>
            <person name="Jetten M.S.M."/>
            <person name="Mascher T."/>
            <person name="Medema M.H."/>
            <person name="Devos D.P."/>
            <person name="Kaster A.-K."/>
            <person name="Ovreas L."/>
            <person name="Rohde M."/>
            <person name="Galperin M.Y."/>
            <person name="Jogler C."/>
        </authorList>
    </citation>
    <scope>NUCLEOTIDE SEQUENCE [LARGE SCALE GENOMIC DNA]</scope>
    <source>
        <strain evidence="5">Pan97</strain>
    </source>
</reference>
<dbReference type="Proteomes" id="UP000318626">
    <property type="component" value="Chromosome"/>
</dbReference>
<dbReference type="InterPro" id="IPR000917">
    <property type="entry name" value="Sulfatase_N"/>
</dbReference>
<comment type="similarity">
    <text evidence="1">Belongs to the sulfatase family.</text>
</comment>
<keyword evidence="2" id="KW-0732">Signal</keyword>
<evidence type="ECO:0000313" key="4">
    <source>
        <dbReference type="EMBL" id="QDU73583.1"/>
    </source>
</evidence>
<keyword evidence="4" id="KW-0378">Hydrolase</keyword>
<keyword evidence="5" id="KW-1185">Reference proteome</keyword>
<dbReference type="PANTHER" id="PTHR42693:SF33">
    <property type="entry name" value="ARYLSULFATASE"/>
    <property type="match status" value="1"/>
</dbReference>
<organism evidence="4 5">
    <name type="scientific">Bremerella volcania</name>
    <dbReference type="NCBI Taxonomy" id="2527984"/>
    <lineage>
        <taxon>Bacteria</taxon>
        <taxon>Pseudomonadati</taxon>
        <taxon>Planctomycetota</taxon>
        <taxon>Planctomycetia</taxon>
        <taxon>Pirellulales</taxon>
        <taxon>Pirellulaceae</taxon>
        <taxon>Bremerella</taxon>
    </lineage>
</organism>
<dbReference type="EC" id="3.1.6.6" evidence="4"/>
<dbReference type="EMBL" id="CP036289">
    <property type="protein sequence ID" value="QDU73583.1"/>
    <property type="molecule type" value="Genomic_DNA"/>
</dbReference>
<dbReference type="KEGG" id="bvo:Pan97_05590"/>
<feature type="domain" description="Sulfatase N-terminal" evidence="3">
    <location>
        <begin position="30"/>
        <end position="356"/>
    </location>
</feature>
<feature type="chain" id="PRO_5022135530" evidence="2">
    <location>
        <begin position="26"/>
        <end position="463"/>
    </location>
</feature>
<feature type="signal peptide" evidence="2">
    <location>
        <begin position="1"/>
        <end position="25"/>
    </location>
</feature>
<gene>
    <name evidence="4" type="primary">betC_5</name>
    <name evidence="4" type="ORF">Pan97_05590</name>
</gene>
<evidence type="ECO:0000256" key="1">
    <source>
        <dbReference type="ARBA" id="ARBA00008779"/>
    </source>
</evidence>
<dbReference type="Gene3D" id="3.40.720.10">
    <property type="entry name" value="Alkaline Phosphatase, subunit A"/>
    <property type="match status" value="1"/>
</dbReference>
<dbReference type="OrthoDB" id="9758853at2"/>
<evidence type="ECO:0000313" key="5">
    <source>
        <dbReference type="Proteomes" id="UP000318626"/>
    </source>
</evidence>
<dbReference type="GO" id="GO:0004065">
    <property type="term" value="F:arylsulfatase activity"/>
    <property type="evidence" value="ECO:0007669"/>
    <property type="project" value="TreeGrafter"/>
</dbReference>
<dbReference type="Pfam" id="PF00884">
    <property type="entry name" value="Sulfatase"/>
    <property type="match status" value="1"/>
</dbReference>
<dbReference type="AlphaFoldDB" id="A0A518C2Y2"/>
<dbReference type="InterPro" id="IPR050738">
    <property type="entry name" value="Sulfatase"/>
</dbReference>
<protein>
    <submittedName>
        <fullName evidence="4">Choline-sulfatase</fullName>
        <ecNumber evidence="4">3.1.6.6</ecNumber>
    </submittedName>
</protein>
<sequence length="463" mass="51786" precursor="true">MFYFSNAFRLSILVLCLLITGSLRAENAKPNVVFILTDDHRWDGLSTAGNEKIKTPNLDKLCEAGTRFENAFVTLAICSPSRAACLTGRYGSQNGVTAVGHASLKKGEPTFARALNEAGYATGVTGKWHLGNSPKSCGFDFASTCWSNGTWYDREFTIDGKKRKMPGFVDDVTVDESLRFLDQAAQSNQPFALWLCTQVPHMDHKHTWPAKQEYLDQYDAEAMPLAETWNDDLSGKPQYLATSRSRTQALSYGYDDPENIRKHTRDYYASVQQMDAAVGKFLDELDRRGLRENTWIILMGDNGWMLGEHGFTSKVLAYEESMRVPMAVVGPGLPAQVRDELVLNIDLTAMIYELAGLEVPGSLHGRSMLPIVQGKSPSDWRTSFLYEAPTPQLGSKPLWAVRDRQWKYIETDLGGGDVFRELYDLNSDSIEAKNLADEAAHADRVAEFSRQLHAYLKGLTHEN</sequence>